<protein>
    <recommendedName>
        <fullName evidence="3">Lipoprotein</fullName>
    </recommendedName>
</protein>
<evidence type="ECO:0000313" key="1">
    <source>
        <dbReference type="EMBL" id="KJJ37329.1"/>
    </source>
</evidence>
<evidence type="ECO:0000313" key="2">
    <source>
        <dbReference type="Proteomes" id="UP000033497"/>
    </source>
</evidence>
<reference evidence="1 2" key="1">
    <citation type="submission" date="2014-10" db="EMBL/GenBank/DDBJ databases">
        <title>Genome sequencing of Vitellibacter vladivostokensis KMM 3516.</title>
        <authorList>
            <person name="Thevarajoo S."/>
            <person name="Selvaratnam C."/>
            <person name="Goh K.M."/>
            <person name="Chong C.S."/>
        </authorList>
    </citation>
    <scope>NUCLEOTIDE SEQUENCE [LARGE SCALE GENOMIC DNA]</scope>
    <source>
        <strain evidence="1 2">KMM 3516</strain>
    </source>
</reference>
<name>A0ABR5DEX3_9FLAO</name>
<dbReference type="PROSITE" id="PS51257">
    <property type="entry name" value="PROKAR_LIPOPROTEIN"/>
    <property type="match status" value="1"/>
</dbReference>
<dbReference type="EMBL" id="JSVU01000015">
    <property type="protein sequence ID" value="KJJ37329.1"/>
    <property type="molecule type" value="Genomic_DNA"/>
</dbReference>
<gene>
    <name evidence="1" type="ORF">MB09_15065</name>
</gene>
<dbReference type="RefSeq" id="WP_045081739.1">
    <property type="nucleotide sequence ID" value="NZ_JSVU01000015.1"/>
</dbReference>
<sequence length="244" mass="27730">MKTKNRILLLMILTTLGSCSLQRGYVKLTGKDQKEIITTDEIKNYMKANPRPSIVLKAPTSEDKSTQSDQNSYLYNAIEKQLLLEGFDVKDRGLFNEVIGKSKDINYSEIKKLTGTDLILELVRLDTEVPYNTNIYFQKDGKEAIAKENNFLLNGATIEFKITVIDGNKHGGSYLFNYVPCVEKTDDCSCSVAYKKSLDRVYPRLSFCKGERRPSTKGYETIPEDKLEKFVREYVSIMAAAIRS</sequence>
<proteinExistence type="predicted"/>
<accession>A0ABR5DEX3</accession>
<organism evidence="1 2">
    <name type="scientific">Aequorivita vladivostokensis</name>
    <dbReference type="NCBI Taxonomy" id="171194"/>
    <lineage>
        <taxon>Bacteria</taxon>
        <taxon>Pseudomonadati</taxon>
        <taxon>Bacteroidota</taxon>
        <taxon>Flavobacteriia</taxon>
        <taxon>Flavobacteriales</taxon>
        <taxon>Flavobacteriaceae</taxon>
        <taxon>Aequorivita</taxon>
    </lineage>
</organism>
<evidence type="ECO:0008006" key="3">
    <source>
        <dbReference type="Google" id="ProtNLM"/>
    </source>
</evidence>
<keyword evidence="2" id="KW-1185">Reference proteome</keyword>
<dbReference type="Proteomes" id="UP000033497">
    <property type="component" value="Unassembled WGS sequence"/>
</dbReference>
<comment type="caution">
    <text evidence="1">The sequence shown here is derived from an EMBL/GenBank/DDBJ whole genome shotgun (WGS) entry which is preliminary data.</text>
</comment>